<dbReference type="InterPro" id="IPR001646">
    <property type="entry name" value="5peptide_repeat"/>
</dbReference>
<name>A0A517VDQ2_9PLAN</name>
<sequence length="356" mass="39248">MGFVVRMVAGIDYILIQGGIVANSEYVDVFKTGAVAIDRWRTENSEVKVDLSGADLSGADLMETNLVGADLRGANLVGADLSGADLVGANLVGANLEKADLCFADLSGADLSWANLHRANLRQAIFNGAHSRNTLWVEVDLSRAVELETIKHWGPSTIGVNTLMWSKGKIPKEFLLGCGLPDDVISHVTGYFASTAVDFFSCFISFCSEDSAFAHRLYDTLQARGIRCWLDEKQKSSGPGAPTDRGLKIWDKVLLCASEHSLTSDWVNQEIADAFDNEDRQYRKDTVLIHSLLPLSLDQHLFKDWEHQKKAALCDRLTADFRNWETDPAVFDQQVERVMAALHTNYPGRGPESELA</sequence>
<evidence type="ECO:0000313" key="3">
    <source>
        <dbReference type="Proteomes" id="UP000316855"/>
    </source>
</evidence>
<dbReference type="Pfam" id="PF13676">
    <property type="entry name" value="TIR_2"/>
    <property type="match status" value="1"/>
</dbReference>
<dbReference type="InterPro" id="IPR000157">
    <property type="entry name" value="TIR_dom"/>
</dbReference>
<dbReference type="Gene3D" id="2.160.20.80">
    <property type="entry name" value="E3 ubiquitin-protein ligase SopA"/>
    <property type="match status" value="1"/>
</dbReference>
<dbReference type="InterPro" id="IPR035897">
    <property type="entry name" value="Toll_tir_struct_dom_sf"/>
</dbReference>
<evidence type="ECO:0000313" key="2">
    <source>
        <dbReference type="EMBL" id="QDT91136.1"/>
    </source>
</evidence>
<organism evidence="2 3">
    <name type="scientific">Gimesia algae</name>
    <dbReference type="NCBI Taxonomy" id="2527971"/>
    <lineage>
        <taxon>Bacteria</taxon>
        <taxon>Pseudomonadati</taxon>
        <taxon>Planctomycetota</taxon>
        <taxon>Planctomycetia</taxon>
        <taxon>Planctomycetales</taxon>
        <taxon>Planctomycetaceae</taxon>
        <taxon>Gimesia</taxon>
    </lineage>
</organism>
<dbReference type="AlphaFoldDB" id="A0A517VDQ2"/>
<keyword evidence="3" id="KW-1185">Reference proteome</keyword>
<dbReference type="PANTHER" id="PTHR14136:SF17">
    <property type="entry name" value="BTB_POZ DOMAIN-CONTAINING PROTEIN KCTD9"/>
    <property type="match status" value="1"/>
</dbReference>
<dbReference type="InterPro" id="IPR051082">
    <property type="entry name" value="Pentapeptide-BTB/POZ_domain"/>
</dbReference>
<dbReference type="GO" id="GO:0007165">
    <property type="term" value="P:signal transduction"/>
    <property type="evidence" value="ECO:0007669"/>
    <property type="project" value="InterPro"/>
</dbReference>
<dbReference type="OrthoDB" id="279274at2"/>
<dbReference type="Proteomes" id="UP000316855">
    <property type="component" value="Chromosome"/>
</dbReference>
<dbReference type="SUPFAM" id="SSF141571">
    <property type="entry name" value="Pentapeptide repeat-like"/>
    <property type="match status" value="1"/>
</dbReference>
<dbReference type="Pfam" id="PF00805">
    <property type="entry name" value="Pentapeptide"/>
    <property type="match status" value="1"/>
</dbReference>
<evidence type="ECO:0000259" key="1">
    <source>
        <dbReference type="Pfam" id="PF13676"/>
    </source>
</evidence>
<protein>
    <submittedName>
        <fullName evidence="2">Secreted effector protein PipB</fullName>
    </submittedName>
</protein>
<feature type="domain" description="TIR" evidence="1">
    <location>
        <begin position="203"/>
        <end position="326"/>
    </location>
</feature>
<reference evidence="2 3" key="1">
    <citation type="submission" date="2019-02" db="EMBL/GenBank/DDBJ databases">
        <title>Deep-cultivation of Planctomycetes and their phenomic and genomic characterization uncovers novel biology.</title>
        <authorList>
            <person name="Wiegand S."/>
            <person name="Jogler M."/>
            <person name="Boedeker C."/>
            <person name="Pinto D."/>
            <person name="Vollmers J."/>
            <person name="Rivas-Marin E."/>
            <person name="Kohn T."/>
            <person name="Peeters S.H."/>
            <person name="Heuer A."/>
            <person name="Rast P."/>
            <person name="Oberbeckmann S."/>
            <person name="Bunk B."/>
            <person name="Jeske O."/>
            <person name="Meyerdierks A."/>
            <person name="Storesund J.E."/>
            <person name="Kallscheuer N."/>
            <person name="Luecker S."/>
            <person name="Lage O.M."/>
            <person name="Pohl T."/>
            <person name="Merkel B.J."/>
            <person name="Hornburger P."/>
            <person name="Mueller R.-W."/>
            <person name="Bruemmer F."/>
            <person name="Labrenz M."/>
            <person name="Spormann A.M."/>
            <person name="Op den Camp H."/>
            <person name="Overmann J."/>
            <person name="Amann R."/>
            <person name="Jetten M.S.M."/>
            <person name="Mascher T."/>
            <person name="Medema M.H."/>
            <person name="Devos D.P."/>
            <person name="Kaster A.-K."/>
            <person name="Ovreas L."/>
            <person name="Rohde M."/>
            <person name="Galperin M.Y."/>
            <person name="Jogler C."/>
        </authorList>
    </citation>
    <scope>NUCLEOTIDE SEQUENCE [LARGE SCALE GENOMIC DNA]</scope>
    <source>
        <strain evidence="2 3">Pan161</strain>
    </source>
</reference>
<dbReference type="Gene3D" id="3.40.50.10140">
    <property type="entry name" value="Toll/interleukin-1 receptor homology (TIR) domain"/>
    <property type="match status" value="1"/>
</dbReference>
<gene>
    <name evidence="2" type="primary">pipB_2</name>
    <name evidence="2" type="ORF">Pan161_27910</name>
</gene>
<dbReference type="EMBL" id="CP036343">
    <property type="protein sequence ID" value="QDT91136.1"/>
    <property type="molecule type" value="Genomic_DNA"/>
</dbReference>
<proteinExistence type="predicted"/>
<dbReference type="PANTHER" id="PTHR14136">
    <property type="entry name" value="BTB_POZ DOMAIN-CONTAINING PROTEIN KCTD9"/>
    <property type="match status" value="1"/>
</dbReference>
<dbReference type="KEGG" id="gax:Pan161_27910"/>
<accession>A0A517VDQ2</accession>
<dbReference type="SUPFAM" id="SSF52200">
    <property type="entry name" value="Toll/Interleukin receptor TIR domain"/>
    <property type="match status" value="1"/>
</dbReference>